<dbReference type="Pfam" id="PF00450">
    <property type="entry name" value="Peptidase_S10"/>
    <property type="match status" value="1"/>
</dbReference>
<keyword evidence="2" id="KW-0645">Protease</keyword>
<comment type="caution">
    <text evidence="8">The sequence shown here is derived from an EMBL/GenBank/DDBJ whole genome shotgun (WGS) entry which is preliminary data.</text>
</comment>
<keyword evidence="9" id="KW-1185">Reference proteome</keyword>
<evidence type="ECO:0000313" key="9">
    <source>
        <dbReference type="Proteomes" id="UP000445000"/>
    </source>
</evidence>
<evidence type="ECO:0000313" key="8">
    <source>
        <dbReference type="EMBL" id="GFE84155.1"/>
    </source>
</evidence>
<dbReference type="AlphaFoldDB" id="A0A829YLH5"/>
<keyword evidence="3 7" id="KW-0732">Signal</keyword>
<evidence type="ECO:0000256" key="4">
    <source>
        <dbReference type="ARBA" id="ARBA00022801"/>
    </source>
</evidence>
<dbReference type="InterPro" id="IPR029058">
    <property type="entry name" value="AB_hydrolase_fold"/>
</dbReference>
<organism evidence="8 9">
    <name type="scientific">Steroidobacter agaridevorans</name>
    <dbReference type="NCBI Taxonomy" id="2695856"/>
    <lineage>
        <taxon>Bacteria</taxon>
        <taxon>Pseudomonadati</taxon>
        <taxon>Pseudomonadota</taxon>
        <taxon>Gammaproteobacteria</taxon>
        <taxon>Steroidobacterales</taxon>
        <taxon>Steroidobacteraceae</taxon>
        <taxon>Steroidobacter</taxon>
    </lineage>
</organism>
<gene>
    <name evidence="8" type="ORF">GCM10011487_61550</name>
</gene>
<proteinExistence type="predicted"/>
<feature type="chain" id="PRO_5032927775" evidence="7">
    <location>
        <begin position="25"/>
        <end position="520"/>
    </location>
</feature>
<feature type="region of interest" description="Disordered" evidence="6">
    <location>
        <begin position="26"/>
        <end position="52"/>
    </location>
</feature>
<dbReference type="PANTHER" id="PTHR11802">
    <property type="entry name" value="SERINE PROTEASE FAMILY S10 SERINE CARBOXYPEPTIDASE"/>
    <property type="match status" value="1"/>
</dbReference>
<evidence type="ECO:0000256" key="2">
    <source>
        <dbReference type="ARBA" id="ARBA00022670"/>
    </source>
</evidence>
<evidence type="ECO:0000256" key="3">
    <source>
        <dbReference type="ARBA" id="ARBA00022729"/>
    </source>
</evidence>
<feature type="signal peptide" evidence="7">
    <location>
        <begin position="1"/>
        <end position="24"/>
    </location>
</feature>
<dbReference type="GO" id="GO:0004185">
    <property type="term" value="F:serine-type carboxypeptidase activity"/>
    <property type="evidence" value="ECO:0007669"/>
    <property type="project" value="InterPro"/>
</dbReference>
<evidence type="ECO:0000256" key="6">
    <source>
        <dbReference type="SAM" id="MobiDB-lite"/>
    </source>
</evidence>
<evidence type="ECO:0000256" key="7">
    <source>
        <dbReference type="SAM" id="SignalP"/>
    </source>
</evidence>
<dbReference type="SUPFAM" id="SSF53474">
    <property type="entry name" value="alpha/beta-Hydrolases"/>
    <property type="match status" value="1"/>
</dbReference>
<dbReference type="EMBL" id="BLJN01000008">
    <property type="protein sequence ID" value="GFE84155.1"/>
    <property type="molecule type" value="Genomic_DNA"/>
</dbReference>
<keyword evidence="5" id="KW-0325">Glycoprotein</keyword>
<dbReference type="Proteomes" id="UP000445000">
    <property type="component" value="Unassembled WGS sequence"/>
</dbReference>
<sequence>MKKHGVAAALAAFIWLAAPIVSNAAAEPTPPAEQEKKEGAETQEKPKPEAKVWTSRHQIRIGGKAVDYEATTGTLLMKDEKDEPIALFGFTAYVRQGQDARTRPIVFAYNGGPGSASAWLHMGILGPRRAVLEDLASNTRGPFKLVDNEYSFLDRADLVLIDPVGTGFSRPVGKAEGKQFWGVDNDIKSVSNFIVRYLGEYRRWASPKFVLGESYGGIRTGGVTYDLLTRHNVALNGIILVSPYLDFVSGTAGLNTDAGDSNFMSTYAATAWYHKALNPQPPELLPFLREVEQWIETVYHPILYKGARATPEERQAALEGLARYTGVSAAYWDAANLRMDENHFLQELMRAQGKTIGRIDSRFAGGMPSRIAETTAFDPYASAVAPAIVATYNAYVRDELNVRSELKYELSAGLYKDWDQSHVQPDTNGQKVPYANVLPDISYAMTMNPKMKVLVQTGYFDLACPYGTVKHAIDHLNVTPELRRNVQLEFYEAGHMMYVHPGSMGKFSEHIKTFIDQNAQ</sequence>
<keyword evidence="4" id="KW-0378">Hydrolase</keyword>
<dbReference type="GO" id="GO:0006508">
    <property type="term" value="P:proteolysis"/>
    <property type="evidence" value="ECO:0007669"/>
    <property type="project" value="UniProtKB-KW"/>
</dbReference>
<protein>
    <submittedName>
        <fullName evidence="8">Peptidase S10</fullName>
    </submittedName>
</protein>
<evidence type="ECO:0000256" key="1">
    <source>
        <dbReference type="ARBA" id="ARBA00022645"/>
    </source>
</evidence>
<dbReference type="InterPro" id="IPR001563">
    <property type="entry name" value="Peptidase_S10"/>
</dbReference>
<dbReference type="PANTHER" id="PTHR11802:SF3">
    <property type="entry name" value="RETINOID-INDUCIBLE SERINE CARBOXYPEPTIDASE"/>
    <property type="match status" value="1"/>
</dbReference>
<reference evidence="9" key="1">
    <citation type="submission" date="2020-01" db="EMBL/GenBank/DDBJ databases">
        <title>'Steroidobacter agaridevorans' sp. nov., agar-degrading bacteria isolated from rhizosphere soils.</title>
        <authorList>
            <person name="Ikenaga M."/>
            <person name="Kataoka M."/>
            <person name="Murouchi A."/>
            <person name="Katsuragi S."/>
            <person name="Sakai M."/>
        </authorList>
    </citation>
    <scope>NUCLEOTIDE SEQUENCE [LARGE SCALE GENOMIC DNA]</scope>
    <source>
        <strain evidence="9">YU21-B</strain>
    </source>
</reference>
<keyword evidence="1" id="KW-0121">Carboxypeptidase</keyword>
<name>A0A829YLH5_9GAMM</name>
<feature type="compositionally biased region" description="Basic and acidic residues" evidence="6">
    <location>
        <begin position="33"/>
        <end position="50"/>
    </location>
</feature>
<evidence type="ECO:0000256" key="5">
    <source>
        <dbReference type="ARBA" id="ARBA00023180"/>
    </source>
</evidence>
<accession>A0A829YLH5</accession>
<dbReference type="Gene3D" id="3.40.50.1820">
    <property type="entry name" value="alpha/beta hydrolase"/>
    <property type="match status" value="1"/>
</dbReference>
<dbReference type="RefSeq" id="WP_161815764.1">
    <property type="nucleotide sequence ID" value="NZ_BLJN01000008.1"/>
</dbReference>